<sequence length="603" mass="65632">MLKQSIGIGMLLMAGHAFSAEIIVTTTEDVVKDDKECSLREAIEYINNGMPEAGYNGCGGKDAYASISLKKNEVYKLTKKIDIKAELNLKTAYDSNVNEDVVLGLNNAVIEMTGKDQIFNINDGEKELLAINFKEISFKGCKQDQCADKGGIIFNNEKLTLENVKFEDGYARLGGAIYNVGFSEDGAAVASRLYIRTTIFQNNKAVDGGAIYSEAPAYEIYTSLFKNNESTSGRAIVYNQNGLADISKLVFSNPQNIIANSTFFKNKGFAVNLRDGLALNNITVLKNSGGIELNSTSEHAYLANSVVIGNALSGTAQDCKVVNSGTDQSVFYNNLVAASCPVGPAANLNDVWSGTSLIAGEDEGSCKTLTEDRNALFCPFTTANNAFIGYLRPRILLDYETIFSSPILNKGKTTADGNEHHVYCESSDQRGKNRNLDDVWCDRGAIEIVVPVSMPRLGKDIRTGEVAKFNILDALGDSDLIPKEECTKVMGMANPTGEPWQDGCPIIVQSTESKGKFTLNLNGDFEYTPNGNWHGADIFELRVVTSSTRFNTSAKNYLAAEVRIFQEPNNEMESKTVKTSGGALGWASIFALLGLVGFRRFKK</sequence>
<comment type="caution">
    <text evidence="3">The sequence shown here is derived from an EMBL/GenBank/DDBJ whole genome shotgun (WGS) entry which is preliminary data.</text>
</comment>
<dbReference type="NCBIfam" id="TIGR04214">
    <property type="entry name" value="CSLREA_Nterm"/>
    <property type="match status" value="1"/>
</dbReference>
<dbReference type="NCBIfam" id="TIGR03501">
    <property type="entry name" value="GlyGly_CTERM"/>
    <property type="match status" value="1"/>
</dbReference>
<keyword evidence="1" id="KW-0472">Membrane</keyword>
<keyword evidence="1" id="KW-0812">Transmembrane</keyword>
<evidence type="ECO:0000256" key="2">
    <source>
        <dbReference type="SAM" id="SignalP"/>
    </source>
</evidence>
<gene>
    <name evidence="3" type="ORF">B1202_09620</name>
</gene>
<keyword evidence="1" id="KW-1133">Transmembrane helix</keyword>
<name>A0A1T1GYJ7_9GAMM</name>
<accession>A0A1T1GYJ7</accession>
<organism evidence="3 4">
    <name type="scientific">Acinetobacter amyesii</name>
    <dbReference type="NCBI Taxonomy" id="2942470"/>
    <lineage>
        <taxon>Bacteria</taxon>
        <taxon>Pseudomonadati</taxon>
        <taxon>Pseudomonadota</taxon>
        <taxon>Gammaproteobacteria</taxon>
        <taxon>Moraxellales</taxon>
        <taxon>Moraxellaceae</taxon>
        <taxon>Acinetobacter</taxon>
    </lineage>
</organism>
<feature type="signal peptide" evidence="2">
    <location>
        <begin position="1"/>
        <end position="19"/>
    </location>
</feature>
<reference evidence="3 4" key="1">
    <citation type="submission" date="2017-02" db="EMBL/GenBank/DDBJ databases">
        <title>Acinetobacter sp. ANC 4945, whole genome shotgun sequencing project.</title>
        <authorList>
            <person name="Radolfova-Krizova L."/>
            <person name="Al Atrouni A."/>
            <person name="Nemec A."/>
        </authorList>
    </citation>
    <scope>NUCLEOTIDE SEQUENCE [LARGE SCALE GENOMIC DNA]</scope>
    <source>
        <strain evidence="3 4">ANC 4945</strain>
    </source>
</reference>
<dbReference type="AlphaFoldDB" id="A0A1T1GYJ7"/>
<evidence type="ECO:0000313" key="4">
    <source>
        <dbReference type="Proteomes" id="UP000191160"/>
    </source>
</evidence>
<dbReference type="InterPro" id="IPR020008">
    <property type="entry name" value="GlyGly_CTERM"/>
</dbReference>
<evidence type="ECO:0000313" key="3">
    <source>
        <dbReference type="EMBL" id="OOV82702.1"/>
    </source>
</evidence>
<dbReference type="Proteomes" id="UP000191160">
    <property type="component" value="Unassembled WGS sequence"/>
</dbReference>
<feature type="chain" id="PRO_5012526739" evidence="2">
    <location>
        <begin position="20"/>
        <end position="603"/>
    </location>
</feature>
<protein>
    <submittedName>
        <fullName evidence="3">Rhombotarget A</fullName>
    </submittedName>
</protein>
<keyword evidence="2" id="KW-0732">Signal</keyword>
<dbReference type="SUPFAM" id="SSF51126">
    <property type="entry name" value="Pectin lyase-like"/>
    <property type="match status" value="1"/>
</dbReference>
<dbReference type="InterPro" id="IPR026457">
    <property type="entry name" value="CSLREA_Nterm"/>
</dbReference>
<evidence type="ECO:0000256" key="1">
    <source>
        <dbReference type="SAM" id="Phobius"/>
    </source>
</evidence>
<dbReference type="InterPro" id="IPR011050">
    <property type="entry name" value="Pectin_lyase_fold/virulence"/>
</dbReference>
<keyword evidence="4" id="KW-1185">Reference proteome</keyword>
<dbReference type="InterPro" id="IPR026454">
    <property type="entry name" value="Rhombotarget_A"/>
</dbReference>
<feature type="transmembrane region" description="Helical" evidence="1">
    <location>
        <begin position="580"/>
        <end position="598"/>
    </location>
</feature>
<dbReference type="EMBL" id="MVKX01000005">
    <property type="protein sequence ID" value="OOV82702.1"/>
    <property type="molecule type" value="Genomic_DNA"/>
</dbReference>
<proteinExistence type="predicted"/>
<dbReference type="NCBIfam" id="TIGR04212">
    <property type="entry name" value="GlyGly_RbtA"/>
    <property type="match status" value="1"/>
</dbReference>
<dbReference type="RefSeq" id="WP_078190379.1">
    <property type="nucleotide sequence ID" value="NZ_JAMCOZ010000003.1"/>
</dbReference>